<dbReference type="Proteomes" id="UP000092247">
    <property type="component" value="Unassembled WGS sequence"/>
</dbReference>
<comment type="caution">
    <text evidence="1">The sequence shown here is derived from an EMBL/GenBank/DDBJ whole genome shotgun (WGS) entry which is preliminary data.</text>
</comment>
<name>A0A1B8HA42_9GAMM</name>
<reference evidence="1 2" key="1">
    <citation type="submission" date="2016-06" db="EMBL/GenBank/DDBJ databases">
        <authorList>
            <person name="Kjaerup R.B."/>
            <person name="Dalgaard T.S."/>
            <person name="Juul-Madsen H.R."/>
        </authorList>
    </citation>
    <scope>NUCLEOTIDE SEQUENCE [LARGE SCALE GENOMIC DNA]</scope>
    <source>
        <strain evidence="1 2">GCSL-Mp3</strain>
    </source>
</reference>
<sequence>MQTMIIRDTGIYFIKEQIHPKSGFPSFANTIGPSGKQIYRMVFQLKLEQDIFYENKRVNHNDLSTWQQLRALFDKNLISQQDKKGGKAIVGLEYAGFDTYVTPVAGFDNFLPKSLTTEYVYNNDLLPSPYLYGKDPIPSVRLYNNPHVQFFIDQGGTGIPTALGKFDKKNRHLGIIKNESDFTKILDLIKAGYEKK</sequence>
<dbReference type="RefSeq" id="WP_067424233.1">
    <property type="nucleotide sequence ID" value="NZ_LZEX01000023.1"/>
</dbReference>
<evidence type="ECO:0000313" key="2">
    <source>
        <dbReference type="Proteomes" id="UP000092247"/>
    </source>
</evidence>
<dbReference type="EMBL" id="LZEX01000023">
    <property type="protein sequence ID" value="OBU05945.1"/>
    <property type="molecule type" value="Genomic_DNA"/>
</dbReference>
<proteinExistence type="predicted"/>
<organism evidence="1 2">
    <name type="scientific">Morganella psychrotolerans</name>
    <dbReference type="NCBI Taxonomy" id="368603"/>
    <lineage>
        <taxon>Bacteria</taxon>
        <taxon>Pseudomonadati</taxon>
        <taxon>Pseudomonadota</taxon>
        <taxon>Gammaproteobacteria</taxon>
        <taxon>Enterobacterales</taxon>
        <taxon>Morganellaceae</taxon>
        <taxon>Morganella</taxon>
    </lineage>
</organism>
<dbReference type="AlphaFoldDB" id="A0A1B8HA42"/>
<accession>A0A1B8HA42</accession>
<evidence type="ECO:0000313" key="1">
    <source>
        <dbReference type="EMBL" id="OBU05945.1"/>
    </source>
</evidence>
<gene>
    <name evidence="1" type="ORF">AYY17_06320</name>
</gene>
<protein>
    <submittedName>
        <fullName evidence="1">Uncharacterized protein</fullName>
    </submittedName>
</protein>